<dbReference type="CDD" id="cd04730">
    <property type="entry name" value="NPD_like"/>
    <property type="match status" value="1"/>
</dbReference>
<keyword evidence="5" id="KW-1185">Reference proteome</keyword>
<evidence type="ECO:0000256" key="1">
    <source>
        <dbReference type="ARBA" id="ARBA00022630"/>
    </source>
</evidence>
<evidence type="ECO:0000256" key="3">
    <source>
        <dbReference type="ARBA" id="ARBA00023002"/>
    </source>
</evidence>
<evidence type="ECO:0000313" key="5">
    <source>
        <dbReference type="Proteomes" id="UP000219286"/>
    </source>
</evidence>
<dbReference type="Proteomes" id="UP000219286">
    <property type="component" value="Unassembled WGS sequence"/>
</dbReference>
<dbReference type="InterPro" id="IPR013785">
    <property type="entry name" value="Aldolase_TIM"/>
</dbReference>
<dbReference type="EMBL" id="LFMI01000173">
    <property type="protein sequence ID" value="OTA01023.1"/>
    <property type="molecule type" value="Genomic_DNA"/>
</dbReference>
<accession>A0A2H2YYJ3</accession>
<comment type="caution">
    <text evidence="4">The sequence shown here is derived from an EMBL/GenBank/DDBJ whole genome shotgun (WGS) entry which is preliminary data.</text>
</comment>
<evidence type="ECO:0000313" key="4">
    <source>
        <dbReference type="EMBL" id="OTA01023.1"/>
    </source>
</evidence>
<dbReference type="OrthoDB" id="2349068at2759"/>
<protein>
    <submittedName>
        <fullName evidence="4">IMP dehydrogenase</fullName>
    </submittedName>
</protein>
<dbReference type="SUPFAM" id="SSF51412">
    <property type="entry name" value="Inosine monophosphate dehydrogenase (IMPDH)"/>
    <property type="match status" value="1"/>
</dbReference>
<proteinExistence type="predicted"/>
<keyword evidence="3" id="KW-0560">Oxidoreductase</keyword>
<dbReference type="Gene3D" id="3.20.20.70">
    <property type="entry name" value="Aldolase class I"/>
    <property type="match status" value="1"/>
</dbReference>
<dbReference type="GO" id="GO:0018580">
    <property type="term" value="F:nitronate monooxygenase activity"/>
    <property type="evidence" value="ECO:0007669"/>
    <property type="project" value="InterPro"/>
</dbReference>
<sequence>MASPRTAELRRLLARPYPWAKKPFIVGAPMRIMAGPQLAVAVSAAGGLGFIGPQAKPDGLSADLDKARELVAASTSLRHPLLLLPVGVGYQVWNGDLKTAASDVEKHKPCAVWLFAPRNGQSELDEWTISLREASRETQIWIQVGTLGDAIAAVNSSTPPDVLVVQGTEAGGHGMVKDTTGTIVLFPEVADAVKESGIPVVAAGGIIDGRGAAAALALGAAGVAMGTRFLASSEARIAKGYQDEVVRASDGAKNTLRTQLYNHLRGTFGWPEQFSPRTLINRSWIDHEAGVPFEKLQVLHDEAAKSGDAGWGPEGRLATYVGAGVGLVRSVQGAGEIVEGVRNEARDILKALSDDL</sequence>
<evidence type="ECO:0000256" key="2">
    <source>
        <dbReference type="ARBA" id="ARBA00022643"/>
    </source>
</evidence>
<dbReference type="PANTHER" id="PTHR32332">
    <property type="entry name" value="2-NITROPROPANE DIOXYGENASE"/>
    <property type="match status" value="1"/>
</dbReference>
<dbReference type="InterPro" id="IPR004136">
    <property type="entry name" value="NMO"/>
</dbReference>
<reference evidence="4 5" key="1">
    <citation type="journal article" date="2015" name="Genome Announc.">
        <title>Genome sequence and annotation of Trichoderma parareesei, the ancestor of the cellulase producer Trichoderma reesei.</title>
        <authorList>
            <person name="Yang D."/>
            <person name="Pomraning K."/>
            <person name="Kopchinskiy A."/>
            <person name="Karimi Aghcheh R."/>
            <person name="Atanasova L."/>
            <person name="Chenthamara K."/>
            <person name="Baker S.E."/>
            <person name="Zhang R."/>
            <person name="Shen Q."/>
            <person name="Freitag M."/>
            <person name="Kubicek C.P."/>
            <person name="Druzhinina I.S."/>
        </authorList>
    </citation>
    <scope>NUCLEOTIDE SEQUENCE [LARGE SCALE GENOMIC DNA]</scope>
    <source>
        <strain evidence="4 5">CBS 125925</strain>
    </source>
</reference>
<gene>
    <name evidence="4" type="ORF">A9Z42_0013170</name>
</gene>
<dbReference type="PANTHER" id="PTHR32332:SF34">
    <property type="entry name" value="2-NITROPROPANE DIOXYGENASE FAMILY, PUTATIVE-RELATED"/>
    <property type="match status" value="1"/>
</dbReference>
<organism evidence="4 5">
    <name type="scientific">Trichoderma parareesei</name>
    <name type="common">Filamentous fungus</name>
    <dbReference type="NCBI Taxonomy" id="858221"/>
    <lineage>
        <taxon>Eukaryota</taxon>
        <taxon>Fungi</taxon>
        <taxon>Dikarya</taxon>
        <taxon>Ascomycota</taxon>
        <taxon>Pezizomycotina</taxon>
        <taxon>Sordariomycetes</taxon>
        <taxon>Hypocreomycetidae</taxon>
        <taxon>Hypocreales</taxon>
        <taxon>Hypocreaceae</taxon>
        <taxon>Trichoderma</taxon>
    </lineage>
</organism>
<name>A0A2H2YYJ3_TRIPA</name>
<keyword evidence="2" id="KW-0288">FMN</keyword>
<dbReference type="AlphaFoldDB" id="A0A2H2YYJ3"/>
<keyword evidence="1" id="KW-0285">Flavoprotein</keyword>
<dbReference type="Pfam" id="PF03060">
    <property type="entry name" value="NMO"/>
    <property type="match status" value="1"/>
</dbReference>